<reference evidence="3 4" key="1">
    <citation type="submission" date="2017-04" db="EMBL/GenBank/DDBJ databases">
        <title>Draft genome of the yeast Clavispora lusitaniae type strain CBS 6936.</title>
        <authorList>
            <person name="Durrens P."/>
            <person name="Klopp C."/>
            <person name="Biteau N."/>
            <person name="Fitton-Ouhabi V."/>
            <person name="Dementhon K."/>
            <person name="Accoceberry I."/>
            <person name="Sherman D.J."/>
            <person name="Noel T."/>
        </authorList>
    </citation>
    <scope>NUCLEOTIDE SEQUENCE [LARGE SCALE GENOMIC DNA]</scope>
    <source>
        <strain evidence="3 4">CBS 6936</strain>
    </source>
</reference>
<dbReference type="SMART" id="SM01327">
    <property type="entry name" value="Zds_C"/>
    <property type="match status" value="1"/>
</dbReference>
<feature type="compositionally biased region" description="Polar residues" evidence="1">
    <location>
        <begin position="312"/>
        <end position="328"/>
    </location>
</feature>
<feature type="region of interest" description="Disordered" evidence="1">
    <location>
        <begin position="1"/>
        <end position="26"/>
    </location>
</feature>
<proteinExistence type="predicted"/>
<feature type="compositionally biased region" description="Basic and acidic residues" evidence="1">
    <location>
        <begin position="1090"/>
        <end position="1116"/>
    </location>
</feature>
<feature type="compositionally biased region" description="Polar residues" evidence="1">
    <location>
        <begin position="844"/>
        <end position="878"/>
    </location>
</feature>
<dbReference type="GO" id="GO:0010971">
    <property type="term" value="P:positive regulation of G2/M transition of mitotic cell cycle"/>
    <property type="evidence" value="ECO:0007669"/>
    <property type="project" value="TreeGrafter"/>
</dbReference>
<comment type="caution">
    <text evidence="3">The sequence shown here is derived from an EMBL/GenBank/DDBJ whole genome shotgun (WGS) entry which is preliminary data.</text>
</comment>
<feature type="region of interest" description="Disordered" evidence="1">
    <location>
        <begin position="717"/>
        <end position="1174"/>
    </location>
</feature>
<feature type="region of interest" description="Disordered" evidence="1">
    <location>
        <begin position="191"/>
        <end position="225"/>
    </location>
</feature>
<feature type="compositionally biased region" description="Basic and acidic residues" evidence="1">
    <location>
        <begin position="827"/>
        <end position="843"/>
    </location>
</feature>
<dbReference type="InterPro" id="IPR013941">
    <property type="entry name" value="ZDS1_C"/>
</dbReference>
<sequence length="1323" mass="145633">MSGSNSPSPHRRKSPESYESAAKEIESEKQVVAALKRLSFGHLLNNDADAVFPDSEYSDRFGRAPSLKNSDTTDTSVFTDKSADAATDMSSDKAADTSFDNARSPEPTFVTNTNTNELLDKGTETVSPMDNAHLSPNSSSPHTDGPETPPSPDAPIDSSDIWVPANAHPEINPQVFQSHVHNTLGQLLERKLSRSKSGRRSSLSQESSVPSDARPRDSKRLSNPSLQVLSSELEELSRLAGMDANDAVTLARSLSTSSLGYTDAEKQAFGELGSPPGSAEILDLGDAHRQGDFSLKRSRRLDYRKSPAPGSPLQNRKASAASGSQLQSRKAENLAELRNTLVPSQSTQRSSLQSINPRSSQLLFSYKPRDSARVTSHGGGKSVSAKSKSTESFHGQNPQSPISNHAASPQSHTNTPTHGQSTQHSYRTFSHGGRSPSHELLQSHHSPRPNSSHSGHHARNHAHSTQPQQQHQVQQQQKHIQQQKHQHAGTNNSRSSRRNSHLPSQHSGPGYPYPYPSGHSHPGHQAQSVQPRSTTNSGPIAQPGPVSQPGPVPHPGSAPQAGSVAPSSQSGFGPHSPGYSPNTISAGSFTSSYPSASGFASSSGYPTHSGHSTNSYGYPNQAVPRQTRSSRHKTPAHTHVKDKRDKTRELNQNLDLLRNEINEFKESLSKAEPEPVPLKTEEPREVSEPQADFSFDLSSHDVSYEDSLGIERDILHELDVERSGPQFDMKSTTSFHTASEDFSNHNADEKSLPKFENQDAMKFASSKESKSQSPDVGTEVKQKNDPPRRKYSKTSPAEQLSRDRRAQEPIPNISQYPQNETKPLAVSEEKAQQRQEIDKELSDRTATQQNAVVQESFEKTASTKPKGKTSTEQSSQKPIPSFEPTSELEASSINTDNTKANIRAKEYSPSTEMLSRESTASNTKPSLQSLKEVGAPVAEKKQEESKIRKKKSFGSLTKHDSSEKHEKKKKGWLWSKERSVSTSSAQSPEVALKLPSRAISSPEISLSKKGKNDHGKENVISKLFKKKRSNSFSSEKVHQSAPLREIKESGPLTDKDTTPTGASLPRKVSDKSKKNNDAKLSSESKTALVIEEKEQNGSRNIADKSGDVKSTDEKVKALFRSTFKKKQHQDAKDESVQTEETIEDKSPKTEDLGTKANVKEEEEDDEEFKPQTTQEVQEKLKKVIRRTSRPNQPIQFTDSAFGFPLPPPSQSTLVMIDHRFPVHVERAIYRLSHLKLANPKRSLREQVLLSNFMYAYLNLVDHTLHLEQQMSSEEQALDQPEADMGKSTAEDPDTEFEMDDDLDEGAFDTIKLDLDVQENQISV</sequence>
<feature type="compositionally biased region" description="Polar residues" evidence="1">
    <location>
        <begin position="526"/>
        <end position="539"/>
    </location>
</feature>
<evidence type="ECO:0000256" key="1">
    <source>
        <dbReference type="SAM" id="MobiDB-lite"/>
    </source>
</evidence>
<feature type="compositionally biased region" description="Basic residues" evidence="1">
    <location>
        <begin position="628"/>
        <end position="641"/>
    </location>
</feature>
<feature type="region of interest" description="Disordered" evidence="1">
    <location>
        <begin position="291"/>
        <end position="329"/>
    </location>
</feature>
<feature type="compositionally biased region" description="Pro residues" evidence="1">
    <location>
        <begin position="546"/>
        <end position="556"/>
    </location>
</feature>
<feature type="compositionally biased region" description="Low complexity" evidence="1">
    <location>
        <begin position="503"/>
        <end position="525"/>
    </location>
</feature>
<protein>
    <recommendedName>
        <fullName evidence="2">Protein Zds1 C-terminal domain-containing protein</fullName>
    </recommendedName>
</protein>
<feature type="compositionally biased region" description="Basic and acidic residues" evidence="1">
    <location>
        <begin position="1067"/>
        <end position="1082"/>
    </location>
</feature>
<evidence type="ECO:0000313" key="4">
    <source>
        <dbReference type="Proteomes" id="UP000195602"/>
    </source>
</evidence>
<dbReference type="Proteomes" id="UP000195602">
    <property type="component" value="Unassembled WGS sequence"/>
</dbReference>
<evidence type="ECO:0000259" key="2">
    <source>
        <dbReference type="SMART" id="SM01327"/>
    </source>
</evidence>
<dbReference type="InterPro" id="IPR040206">
    <property type="entry name" value="Zds1/2"/>
</dbReference>
<accession>A0AA91T063</accession>
<feature type="compositionally biased region" description="Polar residues" evidence="1">
    <location>
        <begin position="390"/>
        <end position="428"/>
    </location>
</feature>
<evidence type="ECO:0000313" key="3">
    <source>
        <dbReference type="EMBL" id="OVF06842.1"/>
    </source>
</evidence>
<dbReference type="PANTHER" id="PTHR28089">
    <property type="entry name" value="PROTEIN ZDS1-RELATED"/>
    <property type="match status" value="1"/>
</dbReference>
<feature type="compositionally biased region" description="Basic and acidic residues" evidence="1">
    <location>
        <begin position="664"/>
        <end position="687"/>
    </location>
</feature>
<feature type="compositionally biased region" description="Polar residues" evidence="1">
    <location>
        <begin position="67"/>
        <end position="79"/>
    </location>
</feature>
<dbReference type="Pfam" id="PF08632">
    <property type="entry name" value="Zds_C"/>
    <property type="match status" value="1"/>
</dbReference>
<feature type="compositionally biased region" description="Polar residues" evidence="1">
    <location>
        <begin position="609"/>
        <end position="627"/>
    </location>
</feature>
<feature type="compositionally biased region" description="Polar residues" evidence="1">
    <location>
        <begin position="812"/>
        <end position="821"/>
    </location>
</feature>
<dbReference type="KEGG" id="clus:A9F13_17g00561"/>
<feature type="compositionally biased region" description="Polar residues" evidence="1">
    <location>
        <begin position="888"/>
        <end position="900"/>
    </location>
</feature>
<feature type="compositionally biased region" description="Polar residues" evidence="1">
    <location>
        <begin position="342"/>
        <end position="363"/>
    </location>
</feature>
<gene>
    <name evidence="3" type="ORF">A9F13_17g00561</name>
</gene>
<feature type="compositionally biased region" description="Low complexity" evidence="1">
    <location>
        <begin position="466"/>
        <end position="480"/>
    </location>
</feature>
<feature type="region of interest" description="Disordered" evidence="1">
    <location>
        <begin position="342"/>
        <end position="650"/>
    </location>
</feature>
<feature type="compositionally biased region" description="Basic and acidic residues" evidence="1">
    <location>
        <begin position="738"/>
        <end position="770"/>
    </location>
</feature>
<feature type="compositionally biased region" description="Basic and acidic residues" evidence="1">
    <location>
        <begin position="1143"/>
        <end position="1159"/>
    </location>
</feature>
<organism evidence="3 4">
    <name type="scientific">Clavispora lusitaniae</name>
    <name type="common">Candida lusitaniae</name>
    <dbReference type="NCBI Taxonomy" id="36911"/>
    <lineage>
        <taxon>Eukaryota</taxon>
        <taxon>Fungi</taxon>
        <taxon>Dikarya</taxon>
        <taxon>Ascomycota</taxon>
        <taxon>Saccharomycotina</taxon>
        <taxon>Pichiomycetes</taxon>
        <taxon>Metschnikowiaceae</taxon>
        <taxon>Clavispora</taxon>
    </lineage>
</organism>
<dbReference type="GO" id="GO:0005737">
    <property type="term" value="C:cytoplasm"/>
    <property type="evidence" value="ECO:0007669"/>
    <property type="project" value="TreeGrafter"/>
</dbReference>
<dbReference type="GO" id="GO:0030010">
    <property type="term" value="P:establishment of cell polarity"/>
    <property type="evidence" value="ECO:0007669"/>
    <property type="project" value="TreeGrafter"/>
</dbReference>
<feature type="compositionally biased region" description="Low complexity" evidence="1">
    <location>
        <begin position="591"/>
        <end position="606"/>
    </location>
</feature>
<feature type="region of interest" description="Disordered" evidence="1">
    <location>
        <begin position="1271"/>
        <end position="1302"/>
    </location>
</feature>
<feature type="compositionally biased region" description="Basic and acidic residues" evidence="1">
    <location>
        <begin position="1044"/>
        <end position="1057"/>
    </location>
</feature>
<feature type="compositionally biased region" description="Polar residues" evidence="1">
    <location>
        <begin position="124"/>
        <end position="142"/>
    </location>
</feature>
<dbReference type="EMBL" id="LYUB02000017">
    <property type="protein sequence ID" value="OVF06842.1"/>
    <property type="molecule type" value="Genomic_DNA"/>
</dbReference>
<feature type="region of interest" description="Disordered" evidence="1">
    <location>
        <begin position="48"/>
        <end position="164"/>
    </location>
</feature>
<feature type="domain" description="Protein Zds1 C-terminal" evidence="2">
    <location>
        <begin position="1209"/>
        <end position="1261"/>
    </location>
</feature>
<name>A0AA91T063_CLALS</name>
<feature type="compositionally biased region" description="Polar residues" evidence="1">
    <location>
        <begin position="579"/>
        <end position="590"/>
    </location>
</feature>
<feature type="compositionally biased region" description="Basic and acidic residues" evidence="1">
    <location>
        <begin position="1010"/>
        <end position="1019"/>
    </location>
</feature>
<feature type="region of interest" description="Disordered" evidence="1">
    <location>
        <begin position="664"/>
        <end position="698"/>
    </location>
</feature>
<feature type="compositionally biased region" description="Basic and acidic residues" evidence="1">
    <location>
        <begin position="778"/>
        <end position="788"/>
    </location>
</feature>
<feature type="compositionally biased region" description="Polar residues" evidence="1">
    <location>
        <begin position="908"/>
        <end position="929"/>
    </location>
</feature>
<dbReference type="PANTHER" id="PTHR28089:SF1">
    <property type="entry name" value="PROTEIN ZDS1-RELATED"/>
    <property type="match status" value="1"/>
</dbReference>
<feature type="compositionally biased region" description="Acidic residues" evidence="1">
    <location>
        <begin position="1290"/>
        <end position="1302"/>
    </location>
</feature>
<feature type="compositionally biased region" description="Basic and acidic residues" evidence="1">
    <location>
        <begin position="291"/>
        <end position="305"/>
    </location>
</feature>